<organism evidence="7 8">
    <name type="scientific">Trypanosoma cruzi marinkellei</name>
    <dbReference type="NCBI Taxonomy" id="85056"/>
    <lineage>
        <taxon>Eukaryota</taxon>
        <taxon>Discoba</taxon>
        <taxon>Euglenozoa</taxon>
        <taxon>Kinetoplastea</taxon>
        <taxon>Metakinetoplastina</taxon>
        <taxon>Trypanosomatida</taxon>
        <taxon>Trypanosomatidae</taxon>
        <taxon>Trypanosoma</taxon>
        <taxon>Schizotrypanum</taxon>
    </lineage>
</organism>
<evidence type="ECO:0000256" key="5">
    <source>
        <dbReference type="SAM" id="Coils"/>
    </source>
</evidence>
<evidence type="ECO:0000256" key="1">
    <source>
        <dbReference type="ARBA" id="ARBA00004141"/>
    </source>
</evidence>
<comment type="caution">
    <text evidence="7">The sequence shown here is derived from an EMBL/GenBank/DDBJ whole genome shotgun (WGS) entry which is preliminary data.</text>
</comment>
<reference evidence="7 8" key="1">
    <citation type="journal article" date="2012" name="BMC Genomics">
        <title>Comparative genomic analysis of human infective Trypanosoma cruzi lineages with the bat-restricted subspecies T. cruzi marinkellei.</title>
        <authorList>
            <person name="Franzen O."/>
            <person name="Talavera-Lopez C."/>
            <person name="Ochaya S."/>
            <person name="Butler C.E."/>
            <person name="Messenger L.A."/>
            <person name="Lewis M.D."/>
            <person name="Llewellyn M.S."/>
            <person name="Marinkelle C.J."/>
            <person name="Tyler K.M."/>
            <person name="Miles M.A."/>
            <person name="Andersson B."/>
        </authorList>
    </citation>
    <scope>NUCLEOTIDE SEQUENCE [LARGE SCALE GENOMIC DNA]</scope>
    <source>
        <strain evidence="7 8">B7</strain>
    </source>
</reference>
<protein>
    <submittedName>
        <fullName evidence="7">Uncharacterized protein</fullName>
    </submittedName>
</protein>
<dbReference type="EMBL" id="AHKC01010879">
    <property type="protein sequence ID" value="EKF31314.1"/>
    <property type="molecule type" value="Genomic_DNA"/>
</dbReference>
<proteinExistence type="predicted"/>
<dbReference type="PANTHER" id="PTHR17920">
    <property type="entry name" value="TRANSMEMBRANE AND COILED-COIL DOMAIN-CONTAINING PROTEIN 4 TMCO4"/>
    <property type="match status" value="1"/>
</dbReference>
<comment type="subcellular location">
    <subcellularLocation>
        <location evidence="1">Membrane</location>
        <topology evidence="1">Multi-pass membrane protein</topology>
    </subcellularLocation>
</comment>
<evidence type="ECO:0000313" key="8">
    <source>
        <dbReference type="Proteomes" id="UP000007350"/>
    </source>
</evidence>
<dbReference type="PANTHER" id="PTHR17920:SF3">
    <property type="entry name" value="TRANSMEMBRANE AND COILED-COIL DOMAIN-CONTAINING PROTEIN 4"/>
    <property type="match status" value="1"/>
</dbReference>
<dbReference type="OrthoDB" id="277931at2759"/>
<sequence length="1484" mass="162253">MRCVRTPDSLRWRNNMLFKEFTFPWEPYRATRDEAELQAVLSSTTKKISEEERLSPECRFAARRLMYACVGDQKLLDLLDGVLAPPPYRLEDLQDRQISRKEIEAAMDVIPLDLDPVIVLFPFNLAMSIGAYDAHLRAAVRRLCWLFAIPFNIIEAQERVLMDALLLSHDGGDESLEKKQNMVRSHKKRKKRSISRAATMGAFAAVGGAALAITGGLAAPLIGPAIGSLASAAAATLFTVEAVGEALLGGTAVAALFAGMVGVATEAAALITLIAPVLTTTNLTAIFGIGGASLAGYKAYRRTAESDVFMIRSITEIEELPELAQSDDVLLSVLTKGQIAQCKGAAQRLAVKEGEQDVDMNLQEVLEEAGKGGIVVPAHTRAITMYNVAAKDHFKQRMRCLTFALQCSLNGYRLELKALKLTVGKWGIVPPKLIPEEHCGIFVCLNRFARPTGAGCVVCYHVRPITRLDSPTLRLWILAELSLLGNVSVAVTVTDCHETFQPKKMLKKLRKMKIESDETFTVHNLVVGCFFSPLPFVMISSLTDGGTTLCQHPSNAVIPVKELTQRILETMKLVHERRRIGVSLVNNSKHLIHVLKCEVMNGVQSHRTPNLPTTISSREALFAVFTNSELSLKGAEAFIIIEIVNSGANVDARIICERCYMKLQFEVSALNSVSAFCVAAPSLEELAEHHVHLKSPSEKNFKPILMPESFVWADMTADTKTFVLKLCIEDFVERVEQMEVQKCPSLTIAVGGFVSIFDERRPQQDQQVALWATHLSGSPLFGMTEGYVVHWEDKYQTKFGRTIDAGLVKTLTNELGGKAFGKATSVARSQLLQGGIFVGIQAIDAIKGSLSLPMYAIWFTGAIDNAFAKLLNRANYTGKDLAQALLDPQKGHRPVSLIGFSFGSRVIVECLNELYRVEAFGVIENVYLMGSIVSSSRSIWGKLRHVVAGRLVNIYSRSDWFLWLMYKANEATLKPMAGISHINVPGVENLDVSYLVDNHFDYAAKLKEIIDAIPGRPRRQMYEKSSGSPGAVVGPDNISLVSKRMMSSMAPFLGDSPCATLAITNRLASDIKGFNTELHSLVHVVNGGYFDFEPPDVIPSSRSAVCGVVFDGESADDESVTGAVSYVVSLDFAAADLLLSLFFLLRSPGKGGLVVAADLRIVRRTQDSLETESERRRRLEEVCRNESEDPKRIQMKCETSERACHESPFTPHFTVDLDDVFDDGSREALFHVTTKYEENDDKRIGCRVDIVSLLTQSSNLTQRKKFTAELFDDNYQTAVQTKSAIPVPLEEMRVAMKDFNDSFAPQLKGSQGEAAIPQPIVLANRGDLPLIYAGIGGAGALPMGKMGIEWIRYPPREIPPHTCVLTVVRRCPSSSSSSLNSVNGAILDVFSLISDTGRCDVQIVDSSASGDGNDAAGGGIGVACQCEVDPSADGTGSASVMTTNLEDVSFILVSILWSSEKNAGESEEAESSDKDACMGWIVMD</sequence>
<keyword evidence="8" id="KW-1185">Reference proteome</keyword>
<feature type="transmembrane region" description="Helical" evidence="6">
    <location>
        <begin position="252"/>
        <end position="275"/>
    </location>
</feature>
<evidence type="ECO:0000256" key="6">
    <source>
        <dbReference type="SAM" id="Phobius"/>
    </source>
</evidence>
<dbReference type="Proteomes" id="UP000007350">
    <property type="component" value="Unassembled WGS sequence"/>
</dbReference>
<feature type="transmembrane region" description="Helical" evidence="6">
    <location>
        <begin position="194"/>
        <end position="215"/>
    </location>
</feature>
<feature type="coiled-coil region" evidence="5">
    <location>
        <begin position="1162"/>
        <end position="1189"/>
    </location>
</feature>
<keyword evidence="2 6" id="KW-0812">Transmembrane</keyword>
<keyword evidence="5" id="KW-0175">Coiled coil</keyword>
<name>K2MZV9_TRYCR</name>
<evidence type="ECO:0000313" key="7">
    <source>
        <dbReference type="EMBL" id="EKF31314.1"/>
    </source>
</evidence>
<evidence type="ECO:0000256" key="3">
    <source>
        <dbReference type="ARBA" id="ARBA00022989"/>
    </source>
</evidence>
<evidence type="ECO:0000256" key="2">
    <source>
        <dbReference type="ARBA" id="ARBA00022692"/>
    </source>
</evidence>
<evidence type="ECO:0000256" key="4">
    <source>
        <dbReference type="ARBA" id="ARBA00023136"/>
    </source>
</evidence>
<dbReference type="Pfam" id="PF05277">
    <property type="entry name" value="DUF726"/>
    <property type="match status" value="1"/>
</dbReference>
<keyword evidence="3 6" id="KW-1133">Transmembrane helix</keyword>
<gene>
    <name evidence="7" type="ORF">MOQ_004851</name>
</gene>
<dbReference type="InterPro" id="IPR007941">
    <property type="entry name" value="DUF726"/>
</dbReference>
<keyword evidence="4 6" id="KW-0472">Membrane</keyword>
<accession>K2MZV9</accession>
<dbReference type="GO" id="GO:0016020">
    <property type="term" value="C:membrane"/>
    <property type="evidence" value="ECO:0007669"/>
    <property type="project" value="UniProtKB-SubCell"/>
</dbReference>